<dbReference type="Pfam" id="PF07394">
    <property type="entry name" value="DUF1501"/>
    <property type="match status" value="1"/>
</dbReference>
<dbReference type="STRING" id="198092.SAMN02745194_00070"/>
<dbReference type="EMBL" id="FQZF01000002">
    <property type="protein sequence ID" value="SHI33993.1"/>
    <property type="molecule type" value="Genomic_DNA"/>
</dbReference>
<reference evidence="1 2" key="1">
    <citation type="submission" date="2016-11" db="EMBL/GenBank/DDBJ databases">
        <authorList>
            <person name="Jaros S."/>
            <person name="Januszkiewicz K."/>
            <person name="Wedrychowicz H."/>
        </authorList>
    </citation>
    <scope>NUCLEOTIDE SEQUENCE [LARGE SCALE GENOMIC DNA]</scope>
    <source>
        <strain evidence="1 2">DSM 14916</strain>
    </source>
</reference>
<dbReference type="PANTHER" id="PTHR43737">
    <property type="entry name" value="BLL7424 PROTEIN"/>
    <property type="match status" value="1"/>
</dbReference>
<dbReference type="OrthoDB" id="9779968at2"/>
<evidence type="ECO:0000313" key="1">
    <source>
        <dbReference type="EMBL" id="SHI33993.1"/>
    </source>
</evidence>
<protein>
    <submittedName>
        <fullName evidence="1">Uncharacterized conserved protein, DUF1501 family</fullName>
    </submittedName>
</protein>
<dbReference type="InterPro" id="IPR010869">
    <property type="entry name" value="DUF1501"/>
</dbReference>
<dbReference type="RefSeq" id="WP_073130067.1">
    <property type="nucleotide sequence ID" value="NZ_FQZF01000002.1"/>
</dbReference>
<dbReference type="AlphaFoldDB" id="A0A1M6ACT5"/>
<dbReference type="Proteomes" id="UP000184387">
    <property type="component" value="Unassembled WGS sequence"/>
</dbReference>
<sequence length="397" mass="42260">MTHPVMRRAVLGGLGALFAWPYAPRLARASGRDPRLLVVILRGGLDGISMLQPVGDPAFAALRGADAGQSVQLDSLFALHANMPKLLAMFREEEALALHATHTPYRGRSHFDGQDVLESGLPRVTTGERTGWLNRALTALPRGERVAPPKGLAVSPVVPVIMQGPAPVETWQLQRFRYADEDLVARLLDLYEARDPKLAEALRSGAMLDNVMQATPPGQPGQRVPGRPDFVTEAAAAARIMAQPDGPRVAALGLNGWDTHAAQGTARGALSNRLGALDDALGALRSGLGPVWADTVVVVVTEFGRTARLNGTGGTDHGMATAALLLGGRLKGGRVIADWPGLAPHELNEGRDLRPTTDLRAVMAGVMVEHLRFPVRAVADVFPDTTPVRPYAGLIRS</sequence>
<keyword evidence="2" id="KW-1185">Reference proteome</keyword>
<name>A0A1M6ACT5_9PROT</name>
<accession>A0A1M6ACT5</accession>
<dbReference type="PANTHER" id="PTHR43737:SF1">
    <property type="entry name" value="DUF1501 DOMAIN-CONTAINING PROTEIN"/>
    <property type="match status" value="1"/>
</dbReference>
<proteinExistence type="predicted"/>
<evidence type="ECO:0000313" key="2">
    <source>
        <dbReference type="Proteomes" id="UP000184387"/>
    </source>
</evidence>
<gene>
    <name evidence="1" type="ORF">SAMN02745194_00070</name>
</gene>
<organism evidence="1 2">
    <name type="scientific">Muricoccus roseus</name>
    <dbReference type="NCBI Taxonomy" id="198092"/>
    <lineage>
        <taxon>Bacteria</taxon>
        <taxon>Pseudomonadati</taxon>
        <taxon>Pseudomonadota</taxon>
        <taxon>Alphaproteobacteria</taxon>
        <taxon>Acetobacterales</taxon>
        <taxon>Roseomonadaceae</taxon>
        <taxon>Muricoccus</taxon>
    </lineage>
</organism>